<comment type="subcellular location">
    <subcellularLocation>
        <location evidence="1">Cell membrane</location>
        <topology evidence="1">Multi-pass membrane protein</topology>
    </subcellularLocation>
</comment>
<dbReference type="InterPro" id="IPR023380">
    <property type="entry name" value="DsbB-like_sf"/>
</dbReference>
<sequence>MNSHPALKLLKQQGILLTLLGSACILIAALAYEKITGLLPCPLCWLQRGVFVGFFILSLLALVLNRFKLMRWLLVALFALVTATGIGVAVRHLYIKLNPSSVGCGLDVETMLNFFPLKEALTQMFMGSSDCAQAANLLALPLPVWSLTGYLVLGSLAMFSLLKSRK</sequence>
<dbReference type="Pfam" id="PF02600">
    <property type="entry name" value="DsbB"/>
    <property type="match status" value="1"/>
</dbReference>
<keyword evidence="5 8" id="KW-1133">Transmembrane helix</keyword>
<dbReference type="InterPro" id="IPR050183">
    <property type="entry name" value="DsbB"/>
</dbReference>
<feature type="transmembrane region" description="Helical" evidence="8">
    <location>
        <begin position="144"/>
        <end position="162"/>
    </location>
</feature>
<evidence type="ECO:0000313" key="10">
    <source>
        <dbReference type="Proteomes" id="UP001156682"/>
    </source>
</evidence>
<evidence type="ECO:0000256" key="5">
    <source>
        <dbReference type="ARBA" id="ARBA00022989"/>
    </source>
</evidence>
<comment type="caution">
    <text evidence="9">The sequence shown here is derived from an EMBL/GenBank/DDBJ whole genome shotgun (WGS) entry which is preliminary data.</text>
</comment>
<keyword evidence="2" id="KW-1003">Cell membrane</keyword>
<evidence type="ECO:0000313" key="9">
    <source>
        <dbReference type="EMBL" id="GLR64146.1"/>
    </source>
</evidence>
<evidence type="ECO:0000256" key="2">
    <source>
        <dbReference type="ARBA" id="ARBA00022475"/>
    </source>
</evidence>
<keyword evidence="4" id="KW-0249">Electron transport</keyword>
<dbReference type="RefSeq" id="WP_051610512.1">
    <property type="nucleotide sequence ID" value="NZ_BSOR01000027.1"/>
</dbReference>
<gene>
    <name evidence="9" type="primary">dsbB</name>
    <name evidence="9" type="ORF">GCM10007878_15840</name>
</gene>
<name>A0ABQ5ZVF2_9GAMM</name>
<evidence type="ECO:0000256" key="8">
    <source>
        <dbReference type="SAM" id="Phobius"/>
    </source>
</evidence>
<dbReference type="PANTHER" id="PTHR36570:SF3">
    <property type="entry name" value="DISULFIDE BOND FORMATION PROTEIN B"/>
    <property type="match status" value="1"/>
</dbReference>
<keyword evidence="4" id="KW-0813">Transport</keyword>
<organism evidence="9 10">
    <name type="scientific">Marinospirillum insulare</name>
    <dbReference type="NCBI Taxonomy" id="217169"/>
    <lineage>
        <taxon>Bacteria</taxon>
        <taxon>Pseudomonadati</taxon>
        <taxon>Pseudomonadota</taxon>
        <taxon>Gammaproteobacteria</taxon>
        <taxon>Oceanospirillales</taxon>
        <taxon>Oceanospirillaceae</taxon>
        <taxon>Marinospirillum</taxon>
    </lineage>
</organism>
<keyword evidence="10" id="KW-1185">Reference proteome</keyword>
<protein>
    <submittedName>
        <fullName evidence="9">Disulfide bond formation protein B</fullName>
    </submittedName>
</protein>
<dbReference type="Gene3D" id="1.20.1550.10">
    <property type="entry name" value="DsbB-like"/>
    <property type="match status" value="1"/>
</dbReference>
<proteinExistence type="predicted"/>
<evidence type="ECO:0000256" key="6">
    <source>
        <dbReference type="ARBA" id="ARBA00023136"/>
    </source>
</evidence>
<evidence type="ECO:0000256" key="1">
    <source>
        <dbReference type="ARBA" id="ARBA00004651"/>
    </source>
</evidence>
<dbReference type="EMBL" id="BSOR01000027">
    <property type="protein sequence ID" value="GLR64146.1"/>
    <property type="molecule type" value="Genomic_DNA"/>
</dbReference>
<reference evidence="10" key="1">
    <citation type="journal article" date="2019" name="Int. J. Syst. Evol. Microbiol.">
        <title>The Global Catalogue of Microorganisms (GCM) 10K type strain sequencing project: providing services to taxonomists for standard genome sequencing and annotation.</title>
        <authorList>
            <consortium name="The Broad Institute Genomics Platform"/>
            <consortium name="The Broad Institute Genome Sequencing Center for Infectious Disease"/>
            <person name="Wu L."/>
            <person name="Ma J."/>
        </authorList>
    </citation>
    <scope>NUCLEOTIDE SEQUENCE [LARGE SCALE GENOMIC DNA]</scope>
    <source>
        <strain evidence="10">NBRC 100033</strain>
    </source>
</reference>
<keyword evidence="6 8" id="KW-0472">Membrane</keyword>
<keyword evidence="3 8" id="KW-0812">Transmembrane</keyword>
<evidence type="ECO:0000256" key="7">
    <source>
        <dbReference type="ARBA" id="ARBA00023284"/>
    </source>
</evidence>
<dbReference type="PANTHER" id="PTHR36570">
    <property type="entry name" value="DISULFIDE BOND FORMATION PROTEIN B"/>
    <property type="match status" value="1"/>
</dbReference>
<feature type="transmembrane region" description="Helical" evidence="8">
    <location>
        <begin position="72"/>
        <end position="94"/>
    </location>
</feature>
<dbReference type="Proteomes" id="UP001156682">
    <property type="component" value="Unassembled WGS sequence"/>
</dbReference>
<evidence type="ECO:0000256" key="4">
    <source>
        <dbReference type="ARBA" id="ARBA00022982"/>
    </source>
</evidence>
<evidence type="ECO:0000256" key="3">
    <source>
        <dbReference type="ARBA" id="ARBA00022692"/>
    </source>
</evidence>
<feature type="transmembrane region" description="Helical" evidence="8">
    <location>
        <begin position="47"/>
        <end position="65"/>
    </location>
</feature>
<keyword evidence="7" id="KW-0676">Redox-active center</keyword>
<dbReference type="SUPFAM" id="SSF158442">
    <property type="entry name" value="DsbB-like"/>
    <property type="match status" value="1"/>
</dbReference>
<accession>A0ABQ5ZVF2</accession>
<dbReference type="InterPro" id="IPR003752">
    <property type="entry name" value="DiS_bond_form_DsbB/BdbC"/>
</dbReference>